<organism evidence="4">
    <name type="scientific">Darwinula stevensoni</name>
    <dbReference type="NCBI Taxonomy" id="69355"/>
    <lineage>
        <taxon>Eukaryota</taxon>
        <taxon>Metazoa</taxon>
        <taxon>Ecdysozoa</taxon>
        <taxon>Arthropoda</taxon>
        <taxon>Crustacea</taxon>
        <taxon>Oligostraca</taxon>
        <taxon>Ostracoda</taxon>
        <taxon>Podocopa</taxon>
        <taxon>Podocopida</taxon>
        <taxon>Darwinulocopina</taxon>
        <taxon>Darwinuloidea</taxon>
        <taxon>Darwinulidae</taxon>
        <taxon>Darwinula</taxon>
    </lineage>
</organism>
<evidence type="ECO:0000259" key="3">
    <source>
        <dbReference type="PROSITE" id="PS51717"/>
    </source>
</evidence>
<evidence type="ECO:0000256" key="1">
    <source>
        <dbReference type="ARBA" id="ARBA00006828"/>
    </source>
</evidence>
<sequence length="939" mass="106697">MPCSKRSSVGVKYYSTESESIQLNPSKIDRFVTPAMDMELQSCLGLRKFRKITLLEARSLSWTNELAKEGETPRRSVTREHPTPIIAFMQDVIATTGAYRHIDLPLPEKLRTESDETEIEEGEDGEEDNQENLNTMKIHPHDILTIALQNSEPSLRQLLLGRLFQMGHGMPVVLPVSPLATTGELRGKNLELLVWALRNTDVKYRDLYHSLVEFQAQFIGFIRVGSLHDNLSKSKVINEALFEKHDTFFHSELPFGEASRRVSNGIIEMAWAKISVSPGRETRDSDERGSVKPVFILNLRGDAAFYPTQVQLLGKICSLVVLFLGNDPTQSLEEGDHALSEVVSGLTYASGTKGARCTILKDRRRALPNIDRLRRNNPNMKFVNLQKVNHPIKAVRDEVCEAVTRAKRSKSPTNATDVEMLFAWKDVEEIINPTNSVDDVFRGVAIDMDSEAIVEPRALAEKCVAEFTRRETGSRKKECLPLSTGVLPNYAKNEQDKRKQNVIHGRDMEERQKSLRSKQVRYIKDKPGISQNLLNFVETLSRMSAEQITNSLFYLRAKLDNLSTQALNPLREKKLELLNISAKNDDMERRNERKLRLIEVEKKMRQSSLGIENIFRELAQIYECRIGTDDKSTVSGLPETMASMILDGIPLELLDGDNGYIPMTWLKAIFNCMKSRVRKIWVLSVIGIQSSGKSTMLNTIFGSDFLVRTGSCTKGVYMQFFPFQCSNEEGESPKDYLVLLDIEGLRAPEFSDDYSGRRDNELATFAIGLADLILLNVMGETPSDLKDFLPTALHGLIRMNEGKKSPNVVIIHQNVREDAHKSRLHGLKKMQEVLDEMPVAAAKEKDLLKKVRRFYDGMKLNLTEDTYYFPSLLRSGNLCIHSEEYGCKAKQMKSVILEKLRVFSGRNLNIFSRHLEKLWEAIMKEDFAFNFRNVMEMVA</sequence>
<evidence type="ECO:0000256" key="2">
    <source>
        <dbReference type="SAM" id="MobiDB-lite"/>
    </source>
</evidence>
<dbReference type="InterPro" id="IPR030383">
    <property type="entry name" value="G_VLIG_dom"/>
</dbReference>
<dbReference type="Pfam" id="PF25683">
    <property type="entry name" value="URGCP_GTPase"/>
    <property type="match status" value="1"/>
</dbReference>
<feature type="region of interest" description="Disordered" evidence="2">
    <location>
        <begin position="107"/>
        <end position="130"/>
    </location>
</feature>
<comment type="similarity">
    <text evidence="1">Belongs to the TRAFAC class dynamin-like GTPase superfamily. Very large inducible GTPase (VLIG) family.</text>
</comment>
<protein>
    <recommendedName>
        <fullName evidence="3">VLIG-type G domain-containing protein</fullName>
    </recommendedName>
</protein>
<dbReference type="GO" id="GO:0005525">
    <property type="term" value="F:GTP binding"/>
    <property type="evidence" value="ECO:0007669"/>
    <property type="project" value="InterPro"/>
</dbReference>
<dbReference type="Pfam" id="PF25496">
    <property type="entry name" value="URGCP"/>
    <property type="match status" value="1"/>
</dbReference>
<dbReference type="AlphaFoldDB" id="A0A7R9A2V9"/>
<reference evidence="4" key="1">
    <citation type="submission" date="2020-11" db="EMBL/GenBank/DDBJ databases">
        <authorList>
            <person name="Tran Van P."/>
        </authorList>
    </citation>
    <scope>NUCLEOTIDE SEQUENCE</scope>
</reference>
<dbReference type="InterPro" id="IPR057365">
    <property type="entry name" value="URGCP"/>
</dbReference>
<feature type="compositionally biased region" description="Acidic residues" evidence="2">
    <location>
        <begin position="115"/>
        <end position="130"/>
    </location>
</feature>
<name>A0A7R9A2V9_9CRUS</name>
<dbReference type="EMBL" id="LR900585">
    <property type="protein sequence ID" value="CAD7246204.1"/>
    <property type="molecule type" value="Genomic_DNA"/>
</dbReference>
<dbReference type="Gene3D" id="3.40.50.300">
    <property type="entry name" value="P-loop containing nucleotide triphosphate hydrolases"/>
    <property type="match status" value="1"/>
</dbReference>
<evidence type="ECO:0000313" key="4">
    <source>
        <dbReference type="EMBL" id="CAD7246204.1"/>
    </source>
</evidence>
<dbReference type="Proteomes" id="UP000677054">
    <property type="component" value="Unassembled WGS sequence"/>
</dbReference>
<dbReference type="EMBL" id="CAJPEV010001068">
    <property type="protein sequence ID" value="CAG0890510.1"/>
    <property type="molecule type" value="Genomic_DNA"/>
</dbReference>
<dbReference type="PROSITE" id="PS51717">
    <property type="entry name" value="G_VLIG"/>
    <property type="match status" value="1"/>
</dbReference>
<accession>A0A7R9A2V9</accession>
<dbReference type="SUPFAM" id="SSF52540">
    <property type="entry name" value="P-loop containing nucleoside triphosphate hydrolases"/>
    <property type="match status" value="1"/>
</dbReference>
<dbReference type="PANTHER" id="PTHR14819">
    <property type="entry name" value="GTP-BINDING"/>
    <property type="match status" value="1"/>
</dbReference>
<keyword evidence="5" id="KW-1185">Reference proteome</keyword>
<dbReference type="PANTHER" id="PTHR14819:SF25">
    <property type="entry name" value="CHROMOSOME UNDETERMINED SCAFFOLD_52, WHOLE GENOME SHOTGUN SEQUENCE"/>
    <property type="match status" value="1"/>
</dbReference>
<dbReference type="InterPro" id="IPR052986">
    <property type="entry name" value="VLIG_GTPase"/>
</dbReference>
<proteinExistence type="inferred from homology"/>
<gene>
    <name evidence="4" type="ORF">DSTB1V02_LOCUS6061</name>
</gene>
<dbReference type="InterPro" id="IPR027417">
    <property type="entry name" value="P-loop_NTPase"/>
</dbReference>
<feature type="region of interest" description="Disordered" evidence="2">
    <location>
        <begin position="495"/>
        <end position="515"/>
    </location>
</feature>
<feature type="compositionally biased region" description="Basic and acidic residues" evidence="2">
    <location>
        <begin position="495"/>
        <end position="513"/>
    </location>
</feature>
<feature type="domain" description="VLIG-type G" evidence="3">
    <location>
        <begin position="677"/>
        <end position="919"/>
    </location>
</feature>
<evidence type="ECO:0000313" key="5">
    <source>
        <dbReference type="Proteomes" id="UP000677054"/>
    </source>
</evidence>
<dbReference type="OrthoDB" id="8432505at2759"/>